<sequence>MGKFLIKKAVGGFKFGLVVANDEIILNSEIYSSEAACRAGIDSVKKNALIAKVEDQTVEGHKVLSNPKYEIFKDKKGMFRFHLKARNGEIIAASESYAKIENCLMGIEIIRKYALDARIVEET</sequence>
<dbReference type="Gene3D" id="3.30.160.160">
    <property type="entry name" value="YegP-like"/>
    <property type="match status" value="1"/>
</dbReference>
<evidence type="ECO:0000259" key="1">
    <source>
        <dbReference type="Pfam" id="PF07411"/>
    </source>
</evidence>
<dbReference type="InterPro" id="IPR010879">
    <property type="entry name" value="DUF1508"/>
</dbReference>
<dbReference type="EMBL" id="VSSQ01004146">
    <property type="protein sequence ID" value="MPM23936.1"/>
    <property type="molecule type" value="Genomic_DNA"/>
</dbReference>
<dbReference type="SUPFAM" id="SSF160113">
    <property type="entry name" value="YegP-like"/>
    <property type="match status" value="2"/>
</dbReference>
<comment type="caution">
    <text evidence="2">The sequence shown here is derived from an EMBL/GenBank/DDBJ whole genome shotgun (WGS) entry which is preliminary data.</text>
</comment>
<dbReference type="AlphaFoldDB" id="A0A644Y5V0"/>
<dbReference type="PANTHER" id="PTHR40606:SF1">
    <property type="entry name" value="UPF0339 PROTEIN YEGP"/>
    <property type="match status" value="1"/>
</dbReference>
<dbReference type="Gene3D" id="2.30.29.80">
    <property type="match status" value="1"/>
</dbReference>
<feature type="domain" description="DUF1508" evidence="1">
    <location>
        <begin position="74"/>
        <end position="121"/>
    </location>
</feature>
<name>A0A644Y5V0_9ZZZZ</name>
<gene>
    <name evidence="2" type="ORF">SDC9_70413</name>
</gene>
<dbReference type="InterPro" id="IPR051141">
    <property type="entry name" value="UPF0339_domain"/>
</dbReference>
<feature type="domain" description="DUF1508" evidence="1">
    <location>
        <begin position="11"/>
        <end position="55"/>
    </location>
</feature>
<dbReference type="Pfam" id="PF07411">
    <property type="entry name" value="DUF1508"/>
    <property type="match status" value="2"/>
</dbReference>
<protein>
    <recommendedName>
        <fullName evidence="1">DUF1508 domain-containing protein</fullName>
    </recommendedName>
</protein>
<organism evidence="2">
    <name type="scientific">bioreactor metagenome</name>
    <dbReference type="NCBI Taxonomy" id="1076179"/>
    <lineage>
        <taxon>unclassified sequences</taxon>
        <taxon>metagenomes</taxon>
        <taxon>ecological metagenomes</taxon>
    </lineage>
</organism>
<accession>A0A644Y5V0</accession>
<dbReference type="InterPro" id="IPR036913">
    <property type="entry name" value="YegP-like_sf"/>
</dbReference>
<dbReference type="PANTHER" id="PTHR40606">
    <property type="match status" value="1"/>
</dbReference>
<reference evidence="2" key="1">
    <citation type="submission" date="2019-08" db="EMBL/GenBank/DDBJ databases">
        <authorList>
            <person name="Kucharzyk K."/>
            <person name="Murdoch R.W."/>
            <person name="Higgins S."/>
            <person name="Loffler F."/>
        </authorList>
    </citation>
    <scope>NUCLEOTIDE SEQUENCE</scope>
</reference>
<proteinExistence type="predicted"/>
<evidence type="ECO:0000313" key="2">
    <source>
        <dbReference type="EMBL" id="MPM23936.1"/>
    </source>
</evidence>